<organism evidence="1 2">
    <name type="scientific">Pangasianodon gigas</name>
    <name type="common">Mekong giant catfish</name>
    <name type="synonym">Pangasius gigas</name>
    <dbReference type="NCBI Taxonomy" id="30993"/>
    <lineage>
        <taxon>Eukaryota</taxon>
        <taxon>Metazoa</taxon>
        <taxon>Chordata</taxon>
        <taxon>Craniata</taxon>
        <taxon>Vertebrata</taxon>
        <taxon>Euteleostomi</taxon>
        <taxon>Actinopterygii</taxon>
        <taxon>Neopterygii</taxon>
        <taxon>Teleostei</taxon>
        <taxon>Ostariophysi</taxon>
        <taxon>Siluriformes</taxon>
        <taxon>Pangasiidae</taxon>
        <taxon>Pangasianodon</taxon>
    </lineage>
</organism>
<name>A0ACC5X2J3_PANGG</name>
<protein>
    <submittedName>
        <fullName evidence="1">Uncharacterized protein</fullName>
    </submittedName>
</protein>
<evidence type="ECO:0000313" key="2">
    <source>
        <dbReference type="Proteomes" id="UP000829447"/>
    </source>
</evidence>
<sequence length="272" mass="30497">MSTNPFNTIVTLILPSVLIMLADLGSFALPLDGGKRSSFKITLVLSFTMSLLILTEHLPDTGLCSPLILCSNFMVGSLATCITRRCLASKLVAMQLFSPPMPLECTITVNLTSIQYETLSVDTKALRFSSRIRIDMEWKDPDLAWTDTKYEFTEIMLPVDKIWTPDLTVDNAVQTDVKPVSTDILVRRDGTVQHAIQLYTTVVCGINLFNYPFVRDACPVALNGWRENSCGLRFLYGNVSSVGAKRGEWLTMSVELHQNKQNLDRNYLYVIK</sequence>
<reference evidence="1 2" key="1">
    <citation type="journal article" date="2022" name="bioRxiv">
        <title>An ancient truncated duplication of the anti-Mullerian hormone receptor type 2 gene is a potential conserved master sex determinant in the Pangasiidae catfish family.</title>
        <authorList>
            <person name="Wen M."/>
            <person name="Pan Q."/>
            <person name="Jouanno E."/>
            <person name="Montfort J."/>
            <person name="Zahm M."/>
            <person name="Cabau C."/>
            <person name="Klopp C."/>
            <person name="Iampietro C."/>
            <person name="Roques C."/>
            <person name="Bouchez O."/>
            <person name="Castinel A."/>
            <person name="Donnadieu C."/>
            <person name="Parrinello H."/>
            <person name="Poncet C."/>
            <person name="Belmonte E."/>
            <person name="Gautier V."/>
            <person name="Avarre J.-C."/>
            <person name="Dugue R."/>
            <person name="Gustiano R."/>
            <person name="Ha T.T.T."/>
            <person name="Campet M."/>
            <person name="Sriphairoj K."/>
            <person name="Ribolli J."/>
            <person name="de Almeida F.L."/>
            <person name="Desvignes T."/>
            <person name="Postlethwait J.H."/>
            <person name="Bucao C.F."/>
            <person name="Robinson-Rechavi M."/>
            <person name="Bobe J."/>
            <person name="Herpin A."/>
            <person name="Guiguen Y."/>
        </authorList>
    </citation>
    <scope>NUCLEOTIDE SEQUENCE [LARGE SCALE GENOMIC DNA]</scope>
    <source>
        <strain evidence="1">YG-Dec2019</strain>
    </source>
</reference>
<evidence type="ECO:0000313" key="1">
    <source>
        <dbReference type="EMBL" id="MCI4385233.1"/>
    </source>
</evidence>
<dbReference type="EMBL" id="CM040466">
    <property type="protein sequence ID" value="MCI4385233.1"/>
    <property type="molecule type" value="Genomic_DNA"/>
</dbReference>
<dbReference type="Proteomes" id="UP000829447">
    <property type="component" value="Linkage Group LG13"/>
</dbReference>
<accession>A0ACC5X2J3</accession>
<comment type="caution">
    <text evidence="1">The sequence shown here is derived from an EMBL/GenBank/DDBJ whole genome shotgun (WGS) entry which is preliminary data.</text>
</comment>
<proteinExistence type="predicted"/>
<gene>
    <name evidence="1" type="ORF">PGIGA_G00047970</name>
</gene>
<keyword evidence="2" id="KW-1185">Reference proteome</keyword>